<evidence type="ECO:0000256" key="4">
    <source>
        <dbReference type="ARBA" id="ARBA00022741"/>
    </source>
</evidence>
<comment type="caution">
    <text evidence="9">The sequence shown here is derived from an EMBL/GenBank/DDBJ whole genome shotgun (WGS) entry which is preliminary data.</text>
</comment>
<dbReference type="GO" id="GO:0046872">
    <property type="term" value="F:metal ion binding"/>
    <property type="evidence" value="ECO:0007669"/>
    <property type="project" value="UniProtKB-KW"/>
</dbReference>
<evidence type="ECO:0000256" key="5">
    <source>
        <dbReference type="ARBA" id="ARBA00022842"/>
    </source>
</evidence>
<dbReference type="PANTHER" id="PTHR19136">
    <property type="entry name" value="MOLYBDENUM COFACTOR GUANYLYLTRANSFERASE"/>
    <property type="match status" value="1"/>
</dbReference>
<proteinExistence type="predicted"/>
<gene>
    <name evidence="9" type="ORF">DL346_10165</name>
</gene>
<evidence type="ECO:0000256" key="2">
    <source>
        <dbReference type="ARBA" id="ARBA00022679"/>
    </source>
</evidence>
<sequence>MDSASVTGAILAGGQNASMDGLLKPLLPLEGITLIERQIREMKRFCDEIIVVASVPKPLFQVIDDSVRIITDFYPERGPLGGMHAALHLAKHEAVWITGCDMPFLSSDLARRLFTDFSPSHDAVVPTLHGKPILLHAIYAKKCAPILSELLAARESNINDCLGHIEWLGAPADSRLAAGNEQSDFSFSIHVPEDYIEAVRRLSGKKLKI</sequence>
<dbReference type="InterPro" id="IPR025877">
    <property type="entry name" value="MobA-like_NTP_Trfase"/>
</dbReference>
<dbReference type="CDD" id="cd02503">
    <property type="entry name" value="MobA"/>
    <property type="match status" value="1"/>
</dbReference>
<evidence type="ECO:0000259" key="8">
    <source>
        <dbReference type="Pfam" id="PF12804"/>
    </source>
</evidence>
<dbReference type="InterPro" id="IPR029044">
    <property type="entry name" value="Nucleotide-diphossugar_trans"/>
</dbReference>
<dbReference type="OrthoDB" id="9788394at2"/>
<keyword evidence="2" id="KW-0808">Transferase</keyword>
<dbReference type="GO" id="GO:0005525">
    <property type="term" value="F:GTP binding"/>
    <property type="evidence" value="ECO:0007669"/>
    <property type="project" value="UniProtKB-KW"/>
</dbReference>
<keyword evidence="10" id="KW-1185">Reference proteome</keyword>
<dbReference type="Pfam" id="PF12804">
    <property type="entry name" value="NTP_transf_3"/>
    <property type="match status" value="1"/>
</dbReference>
<evidence type="ECO:0000313" key="10">
    <source>
        <dbReference type="Proteomes" id="UP000249260"/>
    </source>
</evidence>
<dbReference type="InterPro" id="IPR013482">
    <property type="entry name" value="Molybde_CF_guanTrfase"/>
</dbReference>
<keyword evidence="4" id="KW-0547">Nucleotide-binding</keyword>
<reference evidence="9 10" key="1">
    <citation type="submission" date="2018-06" db="EMBL/GenBank/DDBJ databases">
        <title>Paenibacillus montanisoli sp. nov., isolated from mountain area soil.</title>
        <authorList>
            <person name="Wu M."/>
        </authorList>
    </citation>
    <scope>NUCLEOTIDE SEQUENCE [LARGE SCALE GENOMIC DNA]</scope>
    <source>
        <strain evidence="9 10">RA17</strain>
    </source>
</reference>
<keyword evidence="7" id="KW-0501">Molybdenum cofactor biosynthesis</keyword>
<dbReference type="RefSeq" id="WP_112882025.1">
    <property type="nucleotide sequence ID" value="NZ_QLUW01000002.1"/>
</dbReference>
<dbReference type="AlphaFoldDB" id="A0A328TZL3"/>
<protein>
    <recommendedName>
        <fullName evidence="8">MobA-like NTP transferase domain-containing protein</fullName>
    </recommendedName>
</protein>
<keyword evidence="6" id="KW-0342">GTP-binding</keyword>
<keyword evidence="1" id="KW-0963">Cytoplasm</keyword>
<organism evidence="9 10">
    <name type="scientific">Paenibacillus montanisoli</name>
    <dbReference type="NCBI Taxonomy" id="2081970"/>
    <lineage>
        <taxon>Bacteria</taxon>
        <taxon>Bacillati</taxon>
        <taxon>Bacillota</taxon>
        <taxon>Bacilli</taxon>
        <taxon>Bacillales</taxon>
        <taxon>Paenibacillaceae</taxon>
        <taxon>Paenibacillus</taxon>
    </lineage>
</organism>
<evidence type="ECO:0000256" key="7">
    <source>
        <dbReference type="ARBA" id="ARBA00023150"/>
    </source>
</evidence>
<dbReference type="Gene3D" id="3.90.550.10">
    <property type="entry name" value="Spore Coat Polysaccharide Biosynthesis Protein SpsA, Chain A"/>
    <property type="match status" value="1"/>
</dbReference>
<evidence type="ECO:0000313" key="9">
    <source>
        <dbReference type="EMBL" id="RAP75800.1"/>
    </source>
</evidence>
<dbReference type="GO" id="GO:0006777">
    <property type="term" value="P:Mo-molybdopterin cofactor biosynthetic process"/>
    <property type="evidence" value="ECO:0007669"/>
    <property type="project" value="UniProtKB-KW"/>
</dbReference>
<evidence type="ECO:0000256" key="6">
    <source>
        <dbReference type="ARBA" id="ARBA00023134"/>
    </source>
</evidence>
<name>A0A328TZL3_9BACL</name>
<dbReference type="EMBL" id="QLUW01000002">
    <property type="protein sequence ID" value="RAP75800.1"/>
    <property type="molecule type" value="Genomic_DNA"/>
</dbReference>
<accession>A0A328TZL3</accession>
<dbReference type="SUPFAM" id="SSF53448">
    <property type="entry name" value="Nucleotide-diphospho-sugar transferases"/>
    <property type="match status" value="1"/>
</dbReference>
<keyword evidence="3" id="KW-0479">Metal-binding</keyword>
<keyword evidence="5" id="KW-0460">Magnesium</keyword>
<dbReference type="Proteomes" id="UP000249260">
    <property type="component" value="Unassembled WGS sequence"/>
</dbReference>
<dbReference type="GO" id="GO:0016779">
    <property type="term" value="F:nucleotidyltransferase activity"/>
    <property type="evidence" value="ECO:0007669"/>
    <property type="project" value="UniProtKB-ARBA"/>
</dbReference>
<evidence type="ECO:0000256" key="1">
    <source>
        <dbReference type="ARBA" id="ARBA00022490"/>
    </source>
</evidence>
<feature type="domain" description="MobA-like NTP transferase" evidence="8">
    <location>
        <begin position="8"/>
        <end position="154"/>
    </location>
</feature>
<dbReference type="PANTHER" id="PTHR19136:SF81">
    <property type="entry name" value="MOLYBDENUM COFACTOR GUANYLYLTRANSFERASE"/>
    <property type="match status" value="1"/>
</dbReference>
<evidence type="ECO:0000256" key="3">
    <source>
        <dbReference type="ARBA" id="ARBA00022723"/>
    </source>
</evidence>